<feature type="compositionally biased region" description="Polar residues" evidence="1">
    <location>
        <begin position="689"/>
        <end position="698"/>
    </location>
</feature>
<dbReference type="InParanoid" id="A0A401GCJ7"/>
<feature type="compositionally biased region" description="Basic and acidic residues" evidence="1">
    <location>
        <begin position="323"/>
        <end position="332"/>
    </location>
</feature>
<keyword evidence="2" id="KW-0812">Transmembrane</keyword>
<accession>A0A401GCJ7</accession>
<feature type="compositionally biased region" description="Polar residues" evidence="1">
    <location>
        <begin position="783"/>
        <end position="800"/>
    </location>
</feature>
<feature type="compositionally biased region" description="Pro residues" evidence="1">
    <location>
        <begin position="299"/>
        <end position="315"/>
    </location>
</feature>
<dbReference type="STRING" id="139825.A0A401GCJ7"/>
<dbReference type="AlphaFoldDB" id="A0A401GCJ7"/>
<keyword evidence="2" id="KW-0472">Membrane</keyword>
<dbReference type="Proteomes" id="UP000287166">
    <property type="component" value="Unassembled WGS sequence"/>
</dbReference>
<feature type="compositionally biased region" description="Pro residues" evidence="1">
    <location>
        <begin position="701"/>
        <end position="713"/>
    </location>
</feature>
<feature type="region of interest" description="Disordered" evidence="1">
    <location>
        <begin position="296"/>
        <end position="344"/>
    </location>
</feature>
<feature type="transmembrane region" description="Helical" evidence="2">
    <location>
        <begin position="134"/>
        <end position="157"/>
    </location>
</feature>
<feature type="compositionally biased region" description="Polar residues" evidence="1">
    <location>
        <begin position="334"/>
        <end position="344"/>
    </location>
</feature>
<feature type="region of interest" description="Disordered" evidence="1">
    <location>
        <begin position="783"/>
        <end position="821"/>
    </location>
</feature>
<keyword evidence="4" id="KW-1185">Reference proteome</keyword>
<feature type="compositionally biased region" description="Low complexity" evidence="1">
    <location>
        <begin position="1061"/>
        <end position="1080"/>
    </location>
</feature>
<feature type="compositionally biased region" description="Polar residues" evidence="1">
    <location>
        <begin position="666"/>
        <end position="676"/>
    </location>
</feature>
<feature type="region of interest" description="Disordered" evidence="1">
    <location>
        <begin position="977"/>
        <end position="1080"/>
    </location>
</feature>
<comment type="caution">
    <text evidence="3">The sequence shown here is derived from an EMBL/GenBank/DDBJ whole genome shotgun (WGS) entry which is preliminary data.</text>
</comment>
<feature type="region of interest" description="Disordered" evidence="1">
    <location>
        <begin position="579"/>
        <end position="619"/>
    </location>
</feature>
<evidence type="ECO:0000313" key="4">
    <source>
        <dbReference type="Proteomes" id="UP000287166"/>
    </source>
</evidence>
<feature type="transmembrane region" description="Helical" evidence="2">
    <location>
        <begin position="98"/>
        <end position="122"/>
    </location>
</feature>
<dbReference type="EMBL" id="BFAD01000002">
    <property type="protein sequence ID" value="GBE79875.1"/>
    <property type="molecule type" value="Genomic_DNA"/>
</dbReference>
<name>A0A401GCJ7_9APHY</name>
<keyword evidence="2" id="KW-1133">Transmembrane helix</keyword>
<feature type="transmembrane region" description="Helical" evidence="2">
    <location>
        <begin position="60"/>
        <end position="78"/>
    </location>
</feature>
<feature type="compositionally biased region" description="Low complexity" evidence="1">
    <location>
        <begin position="729"/>
        <end position="738"/>
    </location>
</feature>
<proteinExistence type="predicted"/>
<feature type="transmembrane region" description="Helical" evidence="2">
    <location>
        <begin position="426"/>
        <end position="445"/>
    </location>
</feature>
<feature type="region of interest" description="Disordered" evidence="1">
    <location>
        <begin position="666"/>
        <end position="738"/>
    </location>
</feature>
<evidence type="ECO:0000256" key="2">
    <source>
        <dbReference type="SAM" id="Phobius"/>
    </source>
</evidence>
<reference evidence="3 4" key="1">
    <citation type="journal article" date="2018" name="Sci. Rep.">
        <title>Genome sequence of the cauliflower mushroom Sparassis crispa (Hanabiratake) and its association with beneficial usage.</title>
        <authorList>
            <person name="Kiyama R."/>
            <person name="Furutani Y."/>
            <person name="Kawaguchi K."/>
            <person name="Nakanishi T."/>
        </authorList>
    </citation>
    <scope>NUCLEOTIDE SEQUENCE [LARGE SCALE GENOMIC DNA]</scope>
</reference>
<evidence type="ECO:0000313" key="3">
    <source>
        <dbReference type="EMBL" id="GBE79875.1"/>
    </source>
</evidence>
<dbReference type="GeneID" id="38776792"/>
<protein>
    <submittedName>
        <fullName evidence="3">Uncharacterized protein</fullName>
    </submittedName>
</protein>
<dbReference type="RefSeq" id="XP_027610788.1">
    <property type="nucleotide sequence ID" value="XM_027754987.1"/>
</dbReference>
<sequence length="1167" mass="125407">MIPIIPTLAIAFVSFISSAFVVLRILVPILPPHPLSRRVPPSEFGLPNFRSLTPADKSHVWLASCDLIALAMFIWQAVQQHLSGTNDYHISHDSGSAVRLWIAMTLRQGCLFVVASLALVHVRIGRPVAFGRKHWMLWAPTLLLAVTSTSLAGVLAATNVSSLFIGLVAYSTTIAVASSAAFLFLIGTLVVIRRNLDALNEIRDPWPPAKEVDEMPRPSFATEDVDALRDGSSWITSRASSRSESISAFSFSTHHSAKPSNASARMMSQHPAAASNPSIPPKSSFWFNPAAPYAGRESPVPPVPPLPAPYRPPSPGSLNDDPDPFRRNEPRSRMGSQSSWLTESSVSQPTLTAWSFPTTCHEVPPASSTQDLLPSTAVSRPITPAMASAQVLGGYGYSPEAAHAEKGLAALTSVPASDLDVSIYRAIGWLLLIWIPWTLGLPYLATVSASHPVASPVMSVLLILSVTLSSPLLALNILFRSPLPIPTGLFETYDEPPSMVMHTPSPYSLSPIRFSHEYKRSGSITVVEGRRSGDVWLSNGDAVDGKSKLGRAIGLLHPKPKLSVLPPGEDVQEAELTPPLPMQTEDSGVRLPETPQSQNSAELGQKRTRKDSKASSYYSGASDSVAFATQIMIAQRHYSALATTMVVPPSPDRQAALDNEATGLSVSVSGVQAAQDESTRRHSHLRARSVSSVNGGNFSMSPPPASPLPPTPPSVRERKARLAQHRKSQSQSSASTGFSFGAVANDSVGEIDALSAHLLPLLVPGLKIGADMKIREGWTSPMSTLGTSAKRGNTKGTRTVPQELGGLSSDFSSPELHSTPPLRMAAPREQKMSTHKRHHFSLPSLSLGKDGIHALTTWRNDLNQALEGGVGQYFSLSTNDINRRKTVLGNEVITPAPLNVVMEEDEHLRPSTPGAHLTRATSTHAIGATPPHSADVPSGVNTARNSLAILITALDQELRMPHSANSDATLFEFDNVGPQAESTPYETHKAHSRPSSQNAPPVPKLPEDMNTNTRRSSIVYIRSDENAAPSPKQSSISPKSFSEWSTRAVRPLVPKSKAKKLAQSSAAGVPGSPSGLRPLSLLQDRDVNRDASIGTRALAAKKKQKKTDENANPYATAKKGLKPLKLVRNDTTKARALLRKDEVLPDVVVRPPSTHESHHAGTTFTFR</sequence>
<dbReference type="OrthoDB" id="2529242at2759"/>
<evidence type="ECO:0000256" key="1">
    <source>
        <dbReference type="SAM" id="MobiDB-lite"/>
    </source>
</evidence>
<feature type="transmembrane region" description="Helical" evidence="2">
    <location>
        <begin position="163"/>
        <end position="192"/>
    </location>
</feature>
<feature type="transmembrane region" description="Helical" evidence="2">
    <location>
        <begin position="6"/>
        <end position="27"/>
    </location>
</feature>
<feature type="compositionally biased region" description="Low complexity" evidence="1">
    <location>
        <begin position="1029"/>
        <end position="1042"/>
    </location>
</feature>
<feature type="compositionally biased region" description="Basic residues" evidence="1">
    <location>
        <begin position="718"/>
        <end position="728"/>
    </location>
</feature>
<feature type="region of interest" description="Disordered" evidence="1">
    <location>
        <begin position="258"/>
        <end position="281"/>
    </location>
</feature>
<gene>
    <name evidence="3" type="ORF">SCP_0210770</name>
</gene>
<feature type="transmembrane region" description="Helical" evidence="2">
    <location>
        <begin position="457"/>
        <end position="479"/>
    </location>
</feature>
<organism evidence="3 4">
    <name type="scientific">Sparassis crispa</name>
    <dbReference type="NCBI Taxonomy" id="139825"/>
    <lineage>
        <taxon>Eukaryota</taxon>
        <taxon>Fungi</taxon>
        <taxon>Dikarya</taxon>
        <taxon>Basidiomycota</taxon>
        <taxon>Agaricomycotina</taxon>
        <taxon>Agaricomycetes</taxon>
        <taxon>Polyporales</taxon>
        <taxon>Sparassidaceae</taxon>
        <taxon>Sparassis</taxon>
    </lineage>
</organism>